<gene>
    <name evidence="1" type="ORF">EDC30_109116</name>
</gene>
<proteinExistence type="predicted"/>
<dbReference type="OrthoDB" id="6688863at2"/>
<comment type="caution">
    <text evidence="1">The sequence shown here is derived from an EMBL/GenBank/DDBJ whole genome shotgun (WGS) entry which is preliminary data.</text>
</comment>
<dbReference type="GO" id="GO:0003677">
    <property type="term" value="F:DNA binding"/>
    <property type="evidence" value="ECO:0007669"/>
    <property type="project" value="InterPro"/>
</dbReference>
<keyword evidence="2" id="KW-1185">Reference proteome</keyword>
<dbReference type="Proteomes" id="UP000295382">
    <property type="component" value="Unassembled WGS sequence"/>
</dbReference>
<dbReference type="EMBL" id="SLZQ01000009">
    <property type="protein sequence ID" value="TCS35817.1"/>
    <property type="molecule type" value="Genomic_DNA"/>
</dbReference>
<reference evidence="1 2" key="1">
    <citation type="submission" date="2019-03" db="EMBL/GenBank/DDBJ databases">
        <title>Genomic Encyclopedia of Type Strains, Phase IV (KMG-IV): sequencing the most valuable type-strain genomes for metagenomic binning, comparative biology and taxonomic classification.</title>
        <authorList>
            <person name="Goeker M."/>
        </authorList>
    </citation>
    <scope>NUCLEOTIDE SEQUENCE [LARGE SCALE GENOMIC DNA]</scope>
    <source>
        <strain evidence="1 2">DSM 7445</strain>
    </source>
</reference>
<sequence>MSSNRPLVPPKDVHEAFRAVVYDYGVPEMAAVLGMPVGTLYNKCNLNETTIHKPNLGESVLVSVVSGDHRIAEALSQTLGGLHLRLPKLEGVSDAALLEMVAEIHIRAGHFHFEIKEALKDGKFSREEHAEIKKKALQFITAVLETVKRIEGMVDE</sequence>
<evidence type="ECO:0000313" key="2">
    <source>
        <dbReference type="Proteomes" id="UP000295382"/>
    </source>
</evidence>
<evidence type="ECO:0000313" key="1">
    <source>
        <dbReference type="EMBL" id="TCS35817.1"/>
    </source>
</evidence>
<accession>A0A4R3HRR4</accession>
<dbReference type="Pfam" id="PF06892">
    <property type="entry name" value="Phage_CP76"/>
    <property type="match status" value="1"/>
</dbReference>
<name>A0A4R3HRR4_PAULE</name>
<protein>
    <submittedName>
        <fullName evidence="1">Phage regulatory protein CII</fullName>
    </submittedName>
</protein>
<dbReference type="InterPro" id="IPR009679">
    <property type="entry name" value="Phage_186_CII-like"/>
</dbReference>
<dbReference type="AlphaFoldDB" id="A0A4R3HRR4"/>
<dbReference type="RefSeq" id="WP_132259496.1">
    <property type="nucleotide sequence ID" value="NZ_SLZQ01000009.1"/>
</dbReference>
<organism evidence="1 2">
    <name type="scientific">Paucimonas lemoignei</name>
    <name type="common">Pseudomonas lemoignei</name>
    <dbReference type="NCBI Taxonomy" id="29443"/>
    <lineage>
        <taxon>Bacteria</taxon>
        <taxon>Pseudomonadati</taxon>
        <taxon>Pseudomonadota</taxon>
        <taxon>Betaproteobacteria</taxon>
        <taxon>Burkholderiales</taxon>
        <taxon>Burkholderiaceae</taxon>
        <taxon>Paucimonas</taxon>
    </lineage>
</organism>